<dbReference type="AlphaFoldDB" id="A0A2H1VPU3"/>
<evidence type="ECO:0000313" key="1">
    <source>
        <dbReference type="EMBL" id="SOQ42861.1"/>
    </source>
</evidence>
<dbReference type="EMBL" id="ODYU01003723">
    <property type="protein sequence ID" value="SOQ42861.1"/>
    <property type="molecule type" value="Genomic_DNA"/>
</dbReference>
<protein>
    <submittedName>
        <fullName evidence="1">SFRICE_011896</fullName>
    </submittedName>
</protein>
<accession>A0A2H1VPU3</accession>
<organism evidence="1">
    <name type="scientific">Spodoptera frugiperda</name>
    <name type="common">Fall armyworm</name>
    <dbReference type="NCBI Taxonomy" id="7108"/>
    <lineage>
        <taxon>Eukaryota</taxon>
        <taxon>Metazoa</taxon>
        <taxon>Ecdysozoa</taxon>
        <taxon>Arthropoda</taxon>
        <taxon>Hexapoda</taxon>
        <taxon>Insecta</taxon>
        <taxon>Pterygota</taxon>
        <taxon>Neoptera</taxon>
        <taxon>Endopterygota</taxon>
        <taxon>Lepidoptera</taxon>
        <taxon>Glossata</taxon>
        <taxon>Ditrysia</taxon>
        <taxon>Noctuoidea</taxon>
        <taxon>Noctuidae</taxon>
        <taxon>Amphipyrinae</taxon>
        <taxon>Spodoptera</taxon>
    </lineage>
</organism>
<reference evidence="1" key="1">
    <citation type="submission" date="2016-07" db="EMBL/GenBank/DDBJ databases">
        <authorList>
            <person name="Bretaudeau A."/>
        </authorList>
    </citation>
    <scope>NUCLEOTIDE SEQUENCE</scope>
    <source>
        <strain evidence="1">Rice</strain>
        <tissue evidence="1">Whole body</tissue>
    </source>
</reference>
<gene>
    <name evidence="1" type="ORF">SFRICE_011896</name>
</gene>
<proteinExistence type="predicted"/>
<name>A0A2H1VPU3_SPOFR</name>
<sequence>MRINVDRKSQQIRVGQKTCQARSPPEIQLKLLKSMSLNSVIESLHARPPLPQRDPLSRSLGCTEYPLPTLKLLKTLS</sequence>